<evidence type="ECO:0000313" key="6">
    <source>
        <dbReference type="Proteomes" id="UP000030111"/>
    </source>
</evidence>
<dbReference type="EMBL" id="JRLY01000002">
    <property type="protein sequence ID" value="KGO94215.1"/>
    <property type="molecule type" value="Genomic_DNA"/>
</dbReference>
<evidence type="ECO:0000256" key="3">
    <source>
        <dbReference type="ARBA" id="ARBA00023163"/>
    </source>
</evidence>
<dbReference type="InterPro" id="IPR018060">
    <property type="entry name" value="HTH_AraC"/>
</dbReference>
<organism evidence="5 6">
    <name type="scientific">Flavobacterium subsaxonicum WB 4.1-42 = DSM 21790</name>
    <dbReference type="NCBI Taxonomy" id="1121898"/>
    <lineage>
        <taxon>Bacteria</taxon>
        <taxon>Pseudomonadati</taxon>
        <taxon>Bacteroidota</taxon>
        <taxon>Flavobacteriia</taxon>
        <taxon>Flavobacteriales</taxon>
        <taxon>Flavobacteriaceae</taxon>
        <taxon>Flavobacterium</taxon>
    </lineage>
</organism>
<protein>
    <recommendedName>
        <fullName evidence="4">HTH araC/xylS-type domain-containing protein</fullName>
    </recommendedName>
</protein>
<comment type="caution">
    <text evidence="5">The sequence shown here is derived from an EMBL/GenBank/DDBJ whole genome shotgun (WGS) entry which is preliminary data.</text>
</comment>
<keyword evidence="2" id="KW-0238">DNA-binding</keyword>
<sequence>MKTKGNFITIKPQDELVAKYIECYYFHTSDDPGFNSRFTFYPNYKHGLTIYKDSDVRFSDTSSIVTPAEAEKYIALYSVNTNQSFDVSLTGRFNKIGVVFNPVGINHFMSKPVSDVFTPAFAEFTYFEPGLQTAANAAFAETNITLKGSYLDAFFKSAYCGFDEPVIKKAVQEILNSNGSVRVEELSDHTGVNRKTLLRLFKKHLCTSVEEYKKLVMFRNALNYSQHAGEDATLTDVALYSLYYDQAHYIKHFKAFTKQSPKELLSKLTQLDNRDIYWRFED</sequence>
<accession>A0A0A2N193</accession>
<evidence type="ECO:0000259" key="4">
    <source>
        <dbReference type="PROSITE" id="PS01124"/>
    </source>
</evidence>
<keyword evidence="6" id="KW-1185">Reference proteome</keyword>
<name>A0A0A2N193_9FLAO</name>
<dbReference type="Pfam" id="PF20240">
    <property type="entry name" value="DUF6597"/>
    <property type="match status" value="1"/>
</dbReference>
<dbReference type="AlphaFoldDB" id="A0A0A2N193"/>
<proteinExistence type="predicted"/>
<feature type="domain" description="HTH araC/xylS-type" evidence="4">
    <location>
        <begin position="165"/>
        <end position="267"/>
    </location>
</feature>
<dbReference type="Gene3D" id="1.10.10.60">
    <property type="entry name" value="Homeodomain-like"/>
    <property type="match status" value="1"/>
</dbReference>
<reference evidence="5 6" key="1">
    <citation type="submission" date="2013-09" db="EMBL/GenBank/DDBJ databases">
        <authorList>
            <person name="Zeng Z."/>
            <person name="Chen C."/>
        </authorList>
    </citation>
    <scope>NUCLEOTIDE SEQUENCE [LARGE SCALE GENOMIC DNA]</scope>
    <source>
        <strain evidence="5 6">WB 4.1-42</strain>
    </source>
</reference>
<dbReference type="InterPro" id="IPR050204">
    <property type="entry name" value="AraC_XylS_family_regulators"/>
</dbReference>
<dbReference type="Proteomes" id="UP000030111">
    <property type="component" value="Unassembled WGS sequence"/>
</dbReference>
<dbReference type="SMART" id="SM00342">
    <property type="entry name" value="HTH_ARAC"/>
    <property type="match status" value="1"/>
</dbReference>
<gene>
    <name evidence="5" type="ORF">Q766_04620</name>
</gene>
<evidence type="ECO:0000256" key="2">
    <source>
        <dbReference type="ARBA" id="ARBA00023125"/>
    </source>
</evidence>
<dbReference type="STRING" id="1121898.GCA_000422725_01636"/>
<dbReference type="InterPro" id="IPR046532">
    <property type="entry name" value="DUF6597"/>
</dbReference>
<dbReference type="Pfam" id="PF12833">
    <property type="entry name" value="HTH_18"/>
    <property type="match status" value="1"/>
</dbReference>
<dbReference type="PROSITE" id="PS01124">
    <property type="entry name" value="HTH_ARAC_FAMILY_2"/>
    <property type="match status" value="1"/>
</dbReference>
<dbReference type="RefSeq" id="WP_026990500.1">
    <property type="nucleotide sequence ID" value="NZ_AUGP01000017.1"/>
</dbReference>
<dbReference type="OrthoDB" id="662446at2"/>
<dbReference type="eggNOG" id="COG2207">
    <property type="taxonomic scope" value="Bacteria"/>
</dbReference>
<dbReference type="GO" id="GO:0043565">
    <property type="term" value="F:sequence-specific DNA binding"/>
    <property type="evidence" value="ECO:0007669"/>
    <property type="project" value="InterPro"/>
</dbReference>
<dbReference type="GO" id="GO:0003700">
    <property type="term" value="F:DNA-binding transcription factor activity"/>
    <property type="evidence" value="ECO:0007669"/>
    <property type="project" value="InterPro"/>
</dbReference>
<keyword evidence="3" id="KW-0804">Transcription</keyword>
<evidence type="ECO:0000256" key="1">
    <source>
        <dbReference type="ARBA" id="ARBA00023015"/>
    </source>
</evidence>
<evidence type="ECO:0000313" key="5">
    <source>
        <dbReference type="EMBL" id="KGO94215.1"/>
    </source>
</evidence>
<keyword evidence="1" id="KW-0805">Transcription regulation</keyword>
<dbReference type="PANTHER" id="PTHR46796:SF13">
    <property type="entry name" value="HTH-TYPE TRANSCRIPTIONAL ACTIVATOR RHAS"/>
    <property type="match status" value="1"/>
</dbReference>
<dbReference type="PANTHER" id="PTHR46796">
    <property type="entry name" value="HTH-TYPE TRANSCRIPTIONAL ACTIVATOR RHAS-RELATED"/>
    <property type="match status" value="1"/>
</dbReference>